<dbReference type="InterPro" id="IPR001208">
    <property type="entry name" value="MCM_dom"/>
</dbReference>
<dbReference type="GO" id="GO:0003697">
    <property type="term" value="F:single-stranded DNA binding"/>
    <property type="evidence" value="ECO:0007669"/>
    <property type="project" value="TreeGrafter"/>
</dbReference>
<dbReference type="SUPFAM" id="SSF52540">
    <property type="entry name" value="P-loop containing nucleoside triphosphate hydrolases"/>
    <property type="match status" value="1"/>
</dbReference>
<evidence type="ECO:0000256" key="3">
    <source>
        <dbReference type="ARBA" id="ARBA00022705"/>
    </source>
</evidence>
<protein>
    <recommendedName>
        <fullName evidence="11">DNA replication licensing factor MCM4</fullName>
        <ecNumber evidence="11">3.6.4.12</ecNumber>
    </recommendedName>
</protein>
<dbReference type="Gene3D" id="3.30.1640.10">
    <property type="entry name" value="mini-chromosome maintenance (MCM) complex, chain A, domain 1"/>
    <property type="match status" value="1"/>
</dbReference>
<evidence type="ECO:0000256" key="9">
    <source>
        <dbReference type="ARBA" id="ARBA00023242"/>
    </source>
</evidence>
<keyword evidence="9 11" id="KW-0539">Nucleus</keyword>
<reference evidence="14" key="1">
    <citation type="submission" date="2022-01" db="EMBL/GenBank/DDBJ databases">
        <authorList>
            <person name="King R."/>
        </authorList>
    </citation>
    <scope>NUCLEOTIDE SEQUENCE</scope>
</reference>
<dbReference type="FunFam" id="1.10.10.10:FF:000597">
    <property type="entry name" value="DNA helicase"/>
    <property type="match status" value="1"/>
</dbReference>
<dbReference type="InterPro" id="IPR003593">
    <property type="entry name" value="AAA+_ATPase"/>
</dbReference>
<dbReference type="InterPro" id="IPR027417">
    <property type="entry name" value="P-loop_NTPase"/>
</dbReference>
<keyword evidence="15" id="KW-1185">Reference proteome</keyword>
<dbReference type="Gene3D" id="2.20.28.10">
    <property type="match status" value="1"/>
</dbReference>
<dbReference type="SUPFAM" id="SSF50249">
    <property type="entry name" value="Nucleic acid-binding proteins"/>
    <property type="match status" value="1"/>
</dbReference>
<dbReference type="SMART" id="SM00382">
    <property type="entry name" value="AAA"/>
    <property type="match status" value="1"/>
</dbReference>
<dbReference type="Gene3D" id="2.40.50.140">
    <property type="entry name" value="Nucleic acid-binding proteins"/>
    <property type="match status" value="1"/>
</dbReference>
<evidence type="ECO:0000259" key="13">
    <source>
        <dbReference type="PROSITE" id="PS50051"/>
    </source>
</evidence>
<keyword evidence="6 11" id="KW-0347">Helicase</keyword>
<dbReference type="GO" id="GO:0000727">
    <property type="term" value="P:double-strand break repair via break-induced replication"/>
    <property type="evidence" value="ECO:0007669"/>
    <property type="project" value="TreeGrafter"/>
</dbReference>
<dbReference type="FunFam" id="3.30.1640.10:FF:000001">
    <property type="entry name" value="DNA helicase"/>
    <property type="match status" value="1"/>
</dbReference>
<comment type="subunit">
    <text evidence="11">Component of the MCM2-7 complex.</text>
</comment>
<feature type="compositionally biased region" description="Low complexity" evidence="12">
    <location>
        <begin position="44"/>
        <end position="55"/>
    </location>
</feature>
<dbReference type="SMART" id="SM00350">
    <property type="entry name" value="MCM"/>
    <property type="match status" value="1"/>
</dbReference>
<dbReference type="InterPro" id="IPR031327">
    <property type="entry name" value="MCM"/>
</dbReference>
<dbReference type="InterPro" id="IPR012340">
    <property type="entry name" value="NA-bd_OB-fold"/>
</dbReference>
<dbReference type="PROSITE" id="PS50051">
    <property type="entry name" value="MCM_2"/>
    <property type="match status" value="1"/>
</dbReference>
<evidence type="ECO:0000256" key="7">
    <source>
        <dbReference type="ARBA" id="ARBA00022840"/>
    </source>
</evidence>
<dbReference type="Pfam" id="PF21128">
    <property type="entry name" value="WHD_MCM4"/>
    <property type="match status" value="1"/>
</dbReference>
<dbReference type="InterPro" id="IPR036388">
    <property type="entry name" value="WH-like_DNA-bd_sf"/>
</dbReference>
<dbReference type="FunFam" id="3.40.50.300:FF:000217">
    <property type="entry name" value="DNA helicase"/>
    <property type="match status" value="1"/>
</dbReference>
<dbReference type="GO" id="GO:1902975">
    <property type="term" value="P:mitotic DNA replication initiation"/>
    <property type="evidence" value="ECO:0007669"/>
    <property type="project" value="TreeGrafter"/>
</dbReference>
<dbReference type="GO" id="GO:0006271">
    <property type="term" value="P:DNA strand elongation involved in DNA replication"/>
    <property type="evidence" value="ECO:0007669"/>
    <property type="project" value="TreeGrafter"/>
</dbReference>
<dbReference type="InterPro" id="IPR018525">
    <property type="entry name" value="MCM_CS"/>
</dbReference>
<sequence length="941" mass="105760">MPSPVPSEDAPSTPRRLRTAAGGSRTPSRQNGSQTPSREPPQTPTSRTPRRGAATPRREEISPAKSTASSTRTPRKGRATPRREEISPAKSTASSTRTPRKGRATPAKSMSSMVDTPMRWGGVRNDIDGQSEIPSSPAHSIAPTSPGTGLAMSEIDLSSPLNYGTPSSLGSIRTPRSGIRGTPIRMRPDVRSDKRIRQVNVGADNALEAIPESEETDSTAPHLVIWGTNVSVAECKAKFKQFILRFIDPNAEVDERTDEMNLNEPLYLQKLEEIHTLEEPFLNVNCAHLETYDANLYRQLVCYPQEVIPTFDMTVNEMFYEKYPAAVLEHQIQVRPFNAEKTKNMRSLNPEDIDQLITISGMVIRTSNIMPELREAFFKCIVCQFSTTVEIDRGRITEPTLCTSCNTNHCFTLVHNRSQFSDKQMIKLQESPDDMPAGQTPHTVVLFSHNDLVDAVQPGDRVTVTGIYRAQPLQVNPRNRSIRSVYKTHIDVLHFRKIDSKRLYEEEDGKDHRFTPERIELLNILSQKPDIYERLARAIAPSIYENEDIKKGILLQLFGGTKKTFTTSGRSNFRAEINILLCGDPGTSKSQLLQYVFNLLPRSQYTSGKGSSAVGLTAYITKDTETRQLVLQTGALVLADNGICCIDEFDKMNDSTRSVLHEVMEQQTLSIAKAGIICQLNARTSILAGANPCESQWNKNKTIIENVQLPHTLLSRFDLIFLILDPQNEIFDRRLSRHLVSLYYKTRSEEDDEILDMSILRDYIAYGKEHVHPKLSEEASQKLIQSYVDMRKIGSGRGQISAYPRQLESLIRLSEAHAKVRFSDTVTVEDVEEAYRLHREALKQSATDPLSGKIDVGILTTGLSSAARKRRVELAQAVKKMIEEKGNVPNMNYQKFFMELKESSTTMITREQYEDALKDLQDDGIIVVMGKTSIRVCRNRD</sequence>
<dbReference type="FunFam" id="2.20.28.10:FF:000003">
    <property type="entry name" value="DNA helicase"/>
    <property type="match status" value="1"/>
</dbReference>
<organism evidence="14 15">
    <name type="scientific">Phaedon cochleariae</name>
    <name type="common">Mustard beetle</name>
    <dbReference type="NCBI Taxonomy" id="80249"/>
    <lineage>
        <taxon>Eukaryota</taxon>
        <taxon>Metazoa</taxon>
        <taxon>Ecdysozoa</taxon>
        <taxon>Arthropoda</taxon>
        <taxon>Hexapoda</taxon>
        <taxon>Insecta</taxon>
        <taxon>Pterygota</taxon>
        <taxon>Neoptera</taxon>
        <taxon>Endopterygota</taxon>
        <taxon>Coleoptera</taxon>
        <taxon>Polyphaga</taxon>
        <taxon>Cucujiformia</taxon>
        <taxon>Chrysomeloidea</taxon>
        <taxon>Chrysomelidae</taxon>
        <taxon>Chrysomelinae</taxon>
        <taxon>Chrysomelini</taxon>
        <taxon>Phaedon</taxon>
    </lineage>
</organism>
<dbReference type="Gene3D" id="1.10.10.10">
    <property type="entry name" value="Winged helix-like DNA-binding domain superfamily/Winged helix DNA-binding domain"/>
    <property type="match status" value="1"/>
</dbReference>
<comment type="function">
    <text evidence="11">Acts as component of the MCM2-7 complex (MCM complex) which is the replicative helicase essential for 'once per cell cycle' DNA replication initiation and elongation in eukaryotic cells. The active ATPase sites in the MCM2-7 ring are formed through the interaction surfaces of two neighboring subunits such that a critical structure of a conserved arginine finger motif is provided in trans relative to the ATP-binding site of the Walker A box of the adjacent subunit. The six ATPase active sites, however, are likely to contribute differentially to the complex helicase activity.</text>
</comment>
<evidence type="ECO:0000256" key="6">
    <source>
        <dbReference type="ARBA" id="ARBA00022806"/>
    </source>
</evidence>
<feature type="region of interest" description="Disordered" evidence="12">
    <location>
        <begin position="128"/>
        <end position="153"/>
    </location>
</feature>
<feature type="region of interest" description="Disordered" evidence="12">
    <location>
        <begin position="1"/>
        <end position="115"/>
    </location>
</feature>
<dbReference type="PRINTS" id="PR01657">
    <property type="entry name" value="MCMFAMILY"/>
</dbReference>
<dbReference type="PANTHER" id="PTHR11630:SF66">
    <property type="entry name" value="DNA REPLICATION LICENSING FACTOR MCM4"/>
    <property type="match status" value="1"/>
</dbReference>
<dbReference type="Pfam" id="PF00493">
    <property type="entry name" value="MCM"/>
    <property type="match status" value="1"/>
</dbReference>
<keyword evidence="4 10" id="KW-0547">Nucleotide-binding</keyword>
<evidence type="ECO:0000256" key="4">
    <source>
        <dbReference type="ARBA" id="ARBA00022741"/>
    </source>
</evidence>
<evidence type="ECO:0000313" key="14">
    <source>
        <dbReference type="EMBL" id="CAG9821066.1"/>
    </source>
</evidence>
<reference evidence="14" key="2">
    <citation type="submission" date="2022-10" db="EMBL/GenBank/DDBJ databases">
        <authorList>
            <consortium name="ENA_rothamsted_submissions"/>
            <consortium name="culmorum"/>
            <person name="King R."/>
        </authorList>
    </citation>
    <scope>NUCLEOTIDE SEQUENCE</scope>
</reference>
<keyword evidence="3 11" id="KW-0235">DNA replication</keyword>
<dbReference type="PRINTS" id="PR01660">
    <property type="entry name" value="MCMPROTEIN4"/>
</dbReference>
<evidence type="ECO:0000256" key="8">
    <source>
        <dbReference type="ARBA" id="ARBA00023125"/>
    </source>
</evidence>
<dbReference type="GO" id="GO:0042555">
    <property type="term" value="C:MCM complex"/>
    <property type="evidence" value="ECO:0007669"/>
    <property type="project" value="UniProtKB-UniRule"/>
</dbReference>
<dbReference type="InterPro" id="IPR027925">
    <property type="entry name" value="MCM_N"/>
</dbReference>
<dbReference type="EMBL" id="OU896710">
    <property type="protein sequence ID" value="CAG9821066.1"/>
    <property type="molecule type" value="Genomic_DNA"/>
</dbReference>
<dbReference type="AlphaFoldDB" id="A0A9N9SL10"/>
<proteinExistence type="inferred from homology"/>
<comment type="catalytic activity">
    <reaction evidence="11">
        <text>ATP + H2O = ADP + phosphate + H(+)</text>
        <dbReference type="Rhea" id="RHEA:13065"/>
        <dbReference type="ChEBI" id="CHEBI:15377"/>
        <dbReference type="ChEBI" id="CHEBI:15378"/>
        <dbReference type="ChEBI" id="CHEBI:30616"/>
        <dbReference type="ChEBI" id="CHEBI:43474"/>
        <dbReference type="ChEBI" id="CHEBI:456216"/>
        <dbReference type="EC" id="3.6.4.12"/>
    </reaction>
</comment>
<dbReference type="Gene3D" id="3.40.50.300">
    <property type="entry name" value="P-loop containing nucleotide triphosphate hydrolases"/>
    <property type="match status" value="1"/>
</dbReference>
<evidence type="ECO:0000256" key="12">
    <source>
        <dbReference type="SAM" id="MobiDB-lite"/>
    </source>
</evidence>
<dbReference type="Proteomes" id="UP001153737">
    <property type="component" value="Chromosome 4"/>
</dbReference>
<evidence type="ECO:0000256" key="5">
    <source>
        <dbReference type="ARBA" id="ARBA00022801"/>
    </source>
</evidence>
<dbReference type="GO" id="GO:0016787">
    <property type="term" value="F:hydrolase activity"/>
    <property type="evidence" value="ECO:0007669"/>
    <property type="project" value="UniProtKB-KW"/>
</dbReference>
<evidence type="ECO:0000256" key="10">
    <source>
        <dbReference type="RuleBase" id="RU004070"/>
    </source>
</evidence>
<dbReference type="PROSITE" id="PS00847">
    <property type="entry name" value="MCM_1"/>
    <property type="match status" value="1"/>
</dbReference>
<dbReference type="InterPro" id="IPR041562">
    <property type="entry name" value="MCM_lid"/>
</dbReference>
<dbReference type="CDD" id="cd17755">
    <property type="entry name" value="MCM4"/>
    <property type="match status" value="1"/>
</dbReference>
<keyword evidence="5 11" id="KW-0378">Hydrolase</keyword>
<dbReference type="EC" id="3.6.4.12" evidence="11"/>
<feature type="region of interest" description="Disordered" evidence="12">
    <location>
        <begin position="166"/>
        <end position="186"/>
    </location>
</feature>
<dbReference type="Pfam" id="PF17207">
    <property type="entry name" value="MCM_OB"/>
    <property type="match status" value="1"/>
</dbReference>
<evidence type="ECO:0000313" key="15">
    <source>
        <dbReference type="Proteomes" id="UP001153737"/>
    </source>
</evidence>
<name>A0A9N9SL10_PHACE</name>
<accession>A0A9N9SL10</accession>
<dbReference type="Pfam" id="PF14551">
    <property type="entry name" value="MCM_N"/>
    <property type="match status" value="1"/>
</dbReference>
<evidence type="ECO:0000256" key="11">
    <source>
        <dbReference type="RuleBase" id="RU368062"/>
    </source>
</evidence>
<keyword evidence="8 10" id="KW-0238">DNA-binding</keyword>
<feature type="domain" description="MCM C-terminal AAA(+) ATPase" evidence="13">
    <location>
        <begin position="531"/>
        <end position="739"/>
    </location>
</feature>
<comment type="similarity">
    <text evidence="2 10">Belongs to the MCM family.</text>
</comment>
<gene>
    <name evidence="14" type="ORF">PHAECO_LOCUS8551</name>
</gene>
<dbReference type="GO" id="GO:0017116">
    <property type="term" value="F:single-stranded DNA helicase activity"/>
    <property type="evidence" value="ECO:0007669"/>
    <property type="project" value="TreeGrafter"/>
</dbReference>
<dbReference type="InterPro" id="IPR033762">
    <property type="entry name" value="MCM_OB"/>
</dbReference>
<comment type="subcellular location">
    <subcellularLocation>
        <location evidence="1">Nucleus</location>
    </subcellularLocation>
</comment>
<dbReference type="GO" id="GO:0005634">
    <property type="term" value="C:nucleus"/>
    <property type="evidence" value="ECO:0007669"/>
    <property type="project" value="UniProtKB-SubCell"/>
</dbReference>
<feature type="compositionally biased region" description="Polar residues" evidence="12">
    <location>
        <begin position="132"/>
        <end position="147"/>
    </location>
</feature>
<keyword evidence="7 10" id="KW-0067">ATP-binding</keyword>
<dbReference type="OrthoDB" id="10251574at2759"/>
<evidence type="ECO:0000256" key="1">
    <source>
        <dbReference type="ARBA" id="ARBA00004123"/>
    </source>
</evidence>
<dbReference type="PANTHER" id="PTHR11630">
    <property type="entry name" value="DNA REPLICATION LICENSING FACTOR MCM FAMILY MEMBER"/>
    <property type="match status" value="1"/>
</dbReference>
<dbReference type="Pfam" id="PF17855">
    <property type="entry name" value="MCM_lid"/>
    <property type="match status" value="1"/>
</dbReference>
<dbReference type="GO" id="GO:0005524">
    <property type="term" value="F:ATP binding"/>
    <property type="evidence" value="ECO:0007669"/>
    <property type="project" value="UniProtKB-UniRule"/>
</dbReference>
<evidence type="ECO:0000256" key="2">
    <source>
        <dbReference type="ARBA" id="ARBA00008010"/>
    </source>
</evidence>
<dbReference type="InterPro" id="IPR008047">
    <property type="entry name" value="MCM_4"/>
</dbReference>